<dbReference type="InterPro" id="IPR036179">
    <property type="entry name" value="Ig-like_dom_sf"/>
</dbReference>
<feature type="domain" description="SLH" evidence="4">
    <location>
        <begin position="1673"/>
        <end position="1736"/>
    </location>
</feature>
<dbReference type="Gene3D" id="2.120.10.70">
    <property type="entry name" value="Fucose-specific lectin"/>
    <property type="match status" value="1"/>
</dbReference>
<gene>
    <name evidence="5" type="ORF">HH215_16950</name>
</gene>
<dbReference type="EMBL" id="CP051680">
    <property type="protein sequence ID" value="QJD84705.1"/>
    <property type="molecule type" value="Genomic_DNA"/>
</dbReference>
<dbReference type="SUPFAM" id="SSF48726">
    <property type="entry name" value="Immunoglobulin"/>
    <property type="match status" value="1"/>
</dbReference>
<keyword evidence="6" id="KW-1185">Reference proteome</keyword>
<dbReference type="PROSITE" id="PS51272">
    <property type="entry name" value="SLH"/>
    <property type="match status" value="2"/>
</dbReference>
<feature type="domain" description="SLH" evidence="4">
    <location>
        <begin position="1738"/>
        <end position="1801"/>
    </location>
</feature>
<dbReference type="CDD" id="cd05819">
    <property type="entry name" value="NHL"/>
    <property type="match status" value="1"/>
</dbReference>
<evidence type="ECO:0000256" key="3">
    <source>
        <dbReference type="SAM" id="MobiDB-lite"/>
    </source>
</evidence>
<evidence type="ECO:0000259" key="4">
    <source>
        <dbReference type="PROSITE" id="PS51272"/>
    </source>
</evidence>
<dbReference type="PROSITE" id="PS51125">
    <property type="entry name" value="NHL"/>
    <property type="match status" value="1"/>
</dbReference>
<evidence type="ECO:0000256" key="2">
    <source>
        <dbReference type="PROSITE-ProRule" id="PRU00504"/>
    </source>
</evidence>
<dbReference type="InterPro" id="IPR013783">
    <property type="entry name" value="Ig-like_fold"/>
</dbReference>
<name>A0A7Z2VKZ8_9BACL</name>
<dbReference type="Gene3D" id="2.160.20.110">
    <property type="match status" value="2"/>
</dbReference>
<dbReference type="KEGG" id="cheb:HH215_16950"/>
<protein>
    <recommendedName>
        <fullName evidence="4">SLH domain-containing protein</fullName>
    </recommendedName>
</protein>
<dbReference type="InterPro" id="IPR040751">
    <property type="entry name" value="SbsC_C"/>
</dbReference>
<dbReference type="Pfam" id="PF18316">
    <property type="entry name" value="S-l_SbsC_C"/>
    <property type="match status" value="1"/>
</dbReference>
<dbReference type="SUPFAM" id="SSF89372">
    <property type="entry name" value="Fucose-specific lectin"/>
    <property type="match status" value="1"/>
</dbReference>
<feature type="repeat" description="NHL" evidence="2">
    <location>
        <begin position="82"/>
        <end position="124"/>
    </location>
</feature>
<dbReference type="Pfam" id="PF00395">
    <property type="entry name" value="SLH"/>
    <property type="match status" value="3"/>
</dbReference>
<dbReference type="Proteomes" id="UP000502248">
    <property type="component" value="Chromosome"/>
</dbReference>
<evidence type="ECO:0000256" key="1">
    <source>
        <dbReference type="ARBA" id="ARBA00022737"/>
    </source>
</evidence>
<dbReference type="InterPro" id="IPR001119">
    <property type="entry name" value="SLH_dom"/>
</dbReference>
<dbReference type="PANTHER" id="PTHR43308:SF5">
    <property type="entry name" value="S-LAYER PROTEIN _ PEPTIDOGLYCAN ENDO-BETA-N-ACETYLGLUCOSAMINIDASE"/>
    <property type="match status" value="1"/>
</dbReference>
<keyword evidence="1" id="KW-0677">Repeat</keyword>
<dbReference type="Gene3D" id="2.120.10.30">
    <property type="entry name" value="TolB, C-terminal domain"/>
    <property type="match status" value="2"/>
</dbReference>
<evidence type="ECO:0000313" key="5">
    <source>
        <dbReference type="EMBL" id="QJD84705.1"/>
    </source>
</evidence>
<dbReference type="InterPro" id="IPR011042">
    <property type="entry name" value="6-blade_b-propeller_TolB-like"/>
</dbReference>
<accession>A0A7Z2VKZ8</accession>
<dbReference type="RefSeq" id="WP_169280986.1">
    <property type="nucleotide sequence ID" value="NZ_CP051680.1"/>
</dbReference>
<dbReference type="InterPro" id="IPR001258">
    <property type="entry name" value="NHL_repeat"/>
</dbReference>
<feature type="region of interest" description="Disordered" evidence="3">
    <location>
        <begin position="1360"/>
        <end position="1379"/>
    </location>
</feature>
<evidence type="ECO:0000313" key="6">
    <source>
        <dbReference type="Proteomes" id="UP000502248"/>
    </source>
</evidence>
<organism evidence="5 6">
    <name type="scientific">Cohnella herbarum</name>
    <dbReference type="NCBI Taxonomy" id="2728023"/>
    <lineage>
        <taxon>Bacteria</taxon>
        <taxon>Bacillati</taxon>
        <taxon>Bacillota</taxon>
        <taxon>Bacilli</taxon>
        <taxon>Bacillales</taxon>
        <taxon>Paenibacillaceae</taxon>
        <taxon>Cohnella</taxon>
    </lineage>
</organism>
<reference evidence="5 6" key="1">
    <citation type="submission" date="2020-04" db="EMBL/GenBank/DDBJ databases">
        <title>Genome sequencing of novel species.</title>
        <authorList>
            <person name="Heo J."/>
            <person name="Kim S.-J."/>
            <person name="Kim J.-S."/>
            <person name="Hong S.-B."/>
            <person name="Kwon S.-W."/>
        </authorList>
    </citation>
    <scope>NUCLEOTIDE SEQUENCE [LARGE SCALE GENOMIC DNA]</scope>
    <source>
        <strain evidence="5 6">MFER-1</strain>
    </source>
</reference>
<dbReference type="PANTHER" id="PTHR43308">
    <property type="entry name" value="OUTER MEMBRANE PROTEIN ALPHA-RELATED"/>
    <property type="match status" value="1"/>
</dbReference>
<proteinExistence type="predicted"/>
<dbReference type="SUPFAM" id="SSF101898">
    <property type="entry name" value="NHL repeat"/>
    <property type="match status" value="1"/>
</dbReference>
<dbReference type="InterPro" id="IPR051465">
    <property type="entry name" value="Cell_Envelope_Struct_Comp"/>
</dbReference>
<dbReference type="Gene3D" id="2.60.40.10">
    <property type="entry name" value="Immunoglobulins"/>
    <property type="match status" value="1"/>
</dbReference>
<sequence length="1837" mass="195251">MLNSKKIMILMLIAALLVGMGGLPRKTQAAPPAPLGGEYAFGAPTGLTVDEDGYLYVADTDKHAVFVIGTNGKLVRTIGTPGVSGADATHLYMPKGIAISGNGAAKRIYVLDAGNVRIQIFNGDGSYYATWSIPLPLDFGVNDIAIGNGKVYVTSQNYTIHVFDIATATYDASLSKRDAYISPLFESRRPMSITVGADGKLIVAATMPQAVGAPASTVESKIYVLNSDLTMNSSSGNLIVGVAGVQSDANGTLYTTESNGYVVRISDSAFSLGTAGVSGDDASHFMYPYSTAVDLANGILYVSDMTAKKVKVFKRSDGSYIKSYPLPPVFTVGDGSTGNPYQITNADQLNAVSDYSDKHFIVMNDIDLNVAPYNAGAGWQPIGSYDSDPLNSKPFTGTFDGNGKTISGLTIKSNKHYLGLFGYVKNANIKNVKLTEVDINVGSDAGNAGNAGAGALVGGADHSNIDNVSAKGFVISGDRTGGLLGSLTNGSTLTRASAEVALPLPRNGAFNPADYQNPPPILLDGFGNAVNYDYRGGLVGYVEGTAASPVTIKGAKATGAPHLAMDPILEGGSYLGGLVGYGRYVDIDMLSLTNEGLTYASGRVIGYNQGNPVQKFSVNVGGFAGQLEDSTVKRSYAGGGVANSGVLVTLSVEGFDKVGGFVGSSLNSSFEDVYAVSYVYGEYEAAGFAYEATNTTIDRAYAASYVNQGENEWYGFGPGGISGTEIYYDKTRVTGTDTGSGVGKLTADLKSYSTFDANNGWNVSTLWKIDADFNGGYPMFGSGAVPAPVFPSAPTAQPGTAIGSTSFTFNSHVTPAAGNHLVVKVSPSAIATPNVGDAAPAEAGVIDPYTSGNDITGVDATTNKYVGVYEVNGSGGIVRFTQIVLTSNDIKPVTPPSGLIDPTKTYEWEQLGSELPGGQAGNQGVSTYFDNGVPYVALLESVNVGGAWKRDLNVYKYVNNQWETIGNKEDLVLKEKSPGTNVIKLVEYVSLVVKDGTPYVAYAPLGGEMLAKYFDDATDEWVEAPFGTETSTNGAYMNMIVGPDRAIYLAYRESDLGNGVLRVKKYENETWSDVGNAPLEANGGYSPTLAFHDNKLRVIYSMNGGGLILATWNGTAWSKSDLESKITLFPSIVWTEQGEEIYNYIGENPPFLFGHFVSGSSTALADTGFGGSFLFATSVVRHNDELFIPLNDGTIKKSDGTSVLDGNWSDLSNVPEFADNPLGLKNGLHIDGNTLYIAYTEGNKFVLKKLVEAGGSGGAVDAVAPTITAQPSGKTARVNDTVTLSVTANASDGGTLSYQWFKSETAGGNGIAVPGATSSTYDVPTSTIGTANYFVEVTNTNDNATGTKTAKVQSANATVEVTATSSNPGPSGPSGPKKEQIMVDVATGDGEVIAKTPVERTTHPDGTVKDNVTLTPERAQETIDQLEKKANKTARIIIPDKEDKVSQTDVNVPASAVKKLADGKANLEIDTNGVRVLIPYESLEGFNEDLYFRFIPVKKEDERRQVEERAKKEEMVRAIAKTLDVSVLGRPMTIETNMQSRPVTLVMPLTGALPTNAADRQAVLDNLVIFAEHSDGTKELIRGEIITNKDGTLGVRFNVNKFSTFTMVTMKGWKEHLAALQSEEAENNGRTGTHKPYILGLPDGSFGPEKEVSRAQMATMLVRNLGAEYKGNGTLSFADVVAKHWAFKEIESANTLGLMTGYSNGSFGAEDSITRAQMAMIVDRWMKRQGKPAASDANAASFTDVSGNHWAYAAIRNAQSYGIMEGYKDHSFRPEQKLTRAEAVKVLNRLFERGPLYGVDKPTFRDVPQTYWAYNEVEEAAQEHQWAIDDKGQEMKK</sequence>